<dbReference type="PROSITE" id="PS00018">
    <property type="entry name" value="EF_HAND_1"/>
    <property type="match status" value="3"/>
</dbReference>
<evidence type="ECO:0000259" key="3">
    <source>
        <dbReference type="PROSITE" id="PS50222"/>
    </source>
</evidence>
<feature type="domain" description="EF-hand" evidence="3">
    <location>
        <begin position="136"/>
        <end position="168"/>
    </location>
</feature>
<dbReference type="RefSeq" id="WP_226028445.1">
    <property type="nucleotide sequence ID" value="NZ_BAABIV010000037.1"/>
</dbReference>
<proteinExistence type="predicted"/>
<feature type="domain" description="EF-hand" evidence="3">
    <location>
        <begin position="104"/>
        <end position="134"/>
    </location>
</feature>
<dbReference type="CDD" id="cd00051">
    <property type="entry name" value="EFh"/>
    <property type="match status" value="2"/>
</dbReference>
<protein>
    <recommendedName>
        <fullName evidence="3">EF-hand domain-containing protein</fullName>
    </recommendedName>
</protein>
<evidence type="ECO:0000256" key="1">
    <source>
        <dbReference type="ARBA" id="ARBA00022723"/>
    </source>
</evidence>
<organism evidence="4 5">
    <name type="scientific">Streptomyces hyderabadensis</name>
    <dbReference type="NCBI Taxonomy" id="598549"/>
    <lineage>
        <taxon>Bacteria</taxon>
        <taxon>Bacillati</taxon>
        <taxon>Actinomycetota</taxon>
        <taxon>Actinomycetes</taxon>
        <taxon>Kitasatosporales</taxon>
        <taxon>Streptomycetaceae</taxon>
        <taxon>Streptomyces</taxon>
    </lineage>
</organism>
<keyword evidence="1" id="KW-0479">Metal-binding</keyword>
<dbReference type="PANTHER" id="PTHR10827:SF98">
    <property type="entry name" value="45 KDA CALCIUM-BINDING PROTEIN"/>
    <property type="match status" value="1"/>
</dbReference>
<dbReference type="Proteomes" id="UP001500610">
    <property type="component" value="Unassembled WGS sequence"/>
</dbReference>
<reference evidence="5" key="1">
    <citation type="journal article" date="2019" name="Int. J. Syst. Evol. Microbiol.">
        <title>The Global Catalogue of Microorganisms (GCM) 10K type strain sequencing project: providing services to taxonomists for standard genome sequencing and annotation.</title>
        <authorList>
            <consortium name="The Broad Institute Genomics Platform"/>
            <consortium name="The Broad Institute Genome Sequencing Center for Infectious Disease"/>
            <person name="Wu L."/>
            <person name="Ma J."/>
        </authorList>
    </citation>
    <scope>NUCLEOTIDE SEQUENCE [LARGE SCALE GENOMIC DNA]</scope>
    <source>
        <strain evidence="5">JCM 17657</strain>
    </source>
</reference>
<sequence>MESAIQQEKVMLLFKQLDTDADGFIDRRDVSALAQRILSGVGEDGDSPKGRELLSAFDQVWEQLARDADADRDGRVSREEFTQGMRAGQLTSQDAYDRYFHPGVAAAYRVIDRDGDGVVSRAEFGALQQAFGTPADQVDQIFGQFDTDGNGLLDATETTRHARDFYLSTDPSAAGNGLFGPLPA</sequence>
<keyword evidence="2" id="KW-0677">Repeat</keyword>
<name>A0ABP9IYD5_9ACTN</name>
<dbReference type="EMBL" id="BAABIV010000037">
    <property type="protein sequence ID" value="GAA5012378.1"/>
    <property type="molecule type" value="Genomic_DNA"/>
</dbReference>
<feature type="domain" description="EF-hand" evidence="3">
    <location>
        <begin position="56"/>
        <end position="91"/>
    </location>
</feature>
<comment type="caution">
    <text evidence="4">The sequence shown here is derived from an EMBL/GenBank/DDBJ whole genome shotgun (WGS) entry which is preliminary data.</text>
</comment>
<evidence type="ECO:0000313" key="5">
    <source>
        <dbReference type="Proteomes" id="UP001500610"/>
    </source>
</evidence>
<dbReference type="SMART" id="SM00054">
    <property type="entry name" value="EFh"/>
    <property type="match status" value="4"/>
</dbReference>
<feature type="domain" description="EF-hand" evidence="3">
    <location>
        <begin position="5"/>
        <end position="40"/>
    </location>
</feature>
<dbReference type="PANTHER" id="PTHR10827">
    <property type="entry name" value="RETICULOCALBIN"/>
    <property type="match status" value="1"/>
</dbReference>
<dbReference type="InterPro" id="IPR002048">
    <property type="entry name" value="EF_hand_dom"/>
</dbReference>
<accession>A0ABP9IYD5</accession>
<dbReference type="Pfam" id="PF13499">
    <property type="entry name" value="EF-hand_7"/>
    <property type="match status" value="2"/>
</dbReference>
<evidence type="ECO:0000313" key="4">
    <source>
        <dbReference type="EMBL" id="GAA5012378.1"/>
    </source>
</evidence>
<dbReference type="PROSITE" id="PS50222">
    <property type="entry name" value="EF_HAND_2"/>
    <property type="match status" value="4"/>
</dbReference>
<keyword evidence="5" id="KW-1185">Reference proteome</keyword>
<dbReference type="Gene3D" id="1.10.238.10">
    <property type="entry name" value="EF-hand"/>
    <property type="match status" value="1"/>
</dbReference>
<evidence type="ECO:0000256" key="2">
    <source>
        <dbReference type="ARBA" id="ARBA00022737"/>
    </source>
</evidence>
<dbReference type="InterPro" id="IPR011992">
    <property type="entry name" value="EF-hand-dom_pair"/>
</dbReference>
<gene>
    <name evidence="4" type="ORF">GCM10023257_69870</name>
</gene>
<dbReference type="InterPro" id="IPR018247">
    <property type="entry name" value="EF_Hand_1_Ca_BS"/>
</dbReference>
<dbReference type="SUPFAM" id="SSF47473">
    <property type="entry name" value="EF-hand"/>
    <property type="match status" value="1"/>
</dbReference>